<sequence length="49" mass="5777">MTKLSCTEKLNTCLNSKCHCRIIALMRQYECMLLSYCGYIVLYSFFVKL</sequence>
<dbReference type="AlphaFoldDB" id="A0A0A9ACM1"/>
<keyword evidence="1" id="KW-0472">Membrane</keyword>
<keyword evidence="1" id="KW-0812">Transmembrane</keyword>
<feature type="transmembrane region" description="Helical" evidence="1">
    <location>
        <begin position="31"/>
        <end position="47"/>
    </location>
</feature>
<keyword evidence="1" id="KW-1133">Transmembrane helix</keyword>
<accession>A0A0A9ACM1</accession>
<proteinExistence type="predicted"/>
<evidence type="ECO:0000256" key="1">
    <source>
        <dbReference type="SAM" id="Phobius"/>
    </source>
</evidence>
<protein>
    <submittedName>
        <fullName evidence="2">Uncharacterized protein</fullName>
    </submittedName>
</protein>
<name>A0A0A9ACM1_ARUDO</name>
<evidence type="ECO:0000313" key="2">
    <source>
        <dbReference type="EMBL" id="JAD44837.1"/>
    </source>
</evidence>
<organism evidence="2">
    <name type="scientific">Arundo donax</name>
    <name type="common">Giant reed</name>
    <name type="synonym">Donax arundinaceus</name>
    <dbReference type="NCBI Taxonomy" id="35708"/>
    <lineage>
        <taxon>Eukaryota</taxon>
        <taxon>Viridiplantae</taxon>
        <taxon>Streptophyta</taxon>
        <taxon>Embryophyta</taxon>
        <taxon>Tracheophyta</taxon>
        <taxon>Spermatophyta</taxon>
        <taxon>Magnoliopsida</taxon>
        <taxon>Liliopsida</taxon>
        <taxon>Poales</taxon>
        <taxon>Poaceae</taxon>
        <taxon>PACMAD clade</taxon>
        <taxon>Arundinoideae</taxon>
        <taxon>Arundineae</taxon>
        <taxon>Arundo</taxon>
    </lineage>
</organism>
<reference evidence="2" key="1">
    <citation type="submission" date="2014-09" db="EMBL/GenBank/DDBJ databases">
        <authorList>
            <person name="Magalhaes I.L.F."/>
            <person name="Oliveira U."/>
            <person name="Santos F.R."/>
            <person name="Vidigal T.H.D.A."/>
            <person name="Brescovit A.D."/>
            <person name="Santos A.J."/>
        </authorList>
    </citation>
    <scope>NUCLEOTIDE SEQUENCE</scope>
    <source>
        <tissue evidence="2">Shoot tissue taken approximately 20 cm above the soil surface</tissue>
    </source>
</reference>
<reference evidence="2" key="2">
    <citation type="journal article" date="2015" name="Data Brief">
        <title>Shoot transcriptome of the giant reed, Arundo donax.</title>
        <authorList>
            <person name="Barrero R.A."/>
            <person name="Guerrero F.D."/>
            <person name="Moolhuijzen P."/>
            <person name="Goolsby J.A."/>
            <person name="Tidwell J."/>
            <person name="Bellgard S.E."/>
            <person name="Bellgard M.I."/>
        </authorList>
    </citation>
    <scope>NUCLEOTIDE SEQUENCE</scope>
    <source>
        <tissue evidence="2">Shoot tissue taken approximately 20 cm above the soil surface</tissue>
    </source>
</reference>
<dbReference type="EMBL" id="GBRH01253058">
    <property type="protein sequence ID" value="JAD44837.1"/>
    <property type="molecule type" value="Transcribed_RNA"/>
</dbReference>